<feature type="chain" id="PRO_5021222305" evidence="1">
    <location>
        <begin position="23"/>
        <end position="218"/>
    </location>
</feature>
<evidence type="ECO:0000313" key="3">
    <source>
        <dbReference type="Proteomes" id="UP000499080"/>
    </source>
</evidence>
<gene>
    <name evidence="2" type="ORF">AVEN_151902_1</name>
</gene>
<name>A0A4Y2RXD8_ARAVE</name>
<dbReference type="EMBL" id="BGPR01018882">
    <property type="protein sequence ID" value="GBN80401.1"/>
    <property type="molecule type" value="Genomic_DNA"/>
</dbReference>
<accession>A0A4Y2RXD8</accession>
<evidence type="ECO:0000313" key="2">
    <source>
        <dbReference type="EMBL" id="GBN80401.1"/>
    </source>
</evidence>
<evidence type="ECO:0000256" key="1">
    <source>
        <dbReference type="SAM" id="SignalP"/>
    </source>
</evidence>
<dbReference type="Proteomes" id="UP000499080">
    <property type="component" value="Unassembled WGS sequence"/>
</dbReference>
<keyword evidence="3" id="KW-1185">Reference proteome</keyword>
<reference evidence="2 3" key="1">
    <citation type="journal article" date="2019" name="Sci. Rep.">
        <title>Orb-weaving spider Araneus ventricosus genome elucidates the spidroin gene catalogue.</title>
        <authorList>
            <person name="Kono N."/>
            <person name="Nakamura H."/>
            <person name="Ohtoshi R."/>
            <person name="Moran D.A.P."/>
            <person name="Shinohara A."/>
            <person name="Yoshida Y."/>
            <person name="Fujiwara M."/>
            <person name="Mori M."/>
            <person name="Tomita M."/>
            <person name="Arakawa K."/>
        </authorList>
    </citation>
    <scope>NUCLEOTIDE SEQUENCE [LARGE SCALE GENOMIC DNA]</scope>
</reference>
<protein>
    <submittedName>
        <fullName evidence="2">Uncharacterized protein</fullName>
    </submittedName>
</protein>
<organism evidence="2 3">
    <name type="scientific">Araneus ventricosus</name>
    <name type="common">Orbweaver spider</name>
    <name type="synonym">Epeira ventricosa</name>
    <dbReference type="NCBI Taxonomy" id="182803"/>
    <lineage>
        <taxon>Eukaryota</taxon>
        <taxon>Metazoa</taxon>
        <taxon>Ecdysozoa</taxon>
        <taxon>Arthropoda</taxon>
        <taxon>Chelicerata</taxon>
        <taxon>Arachnida</taxon>
        <taxon>Araneae</taxon>
        <taxon>Araneomorphae</taxon>
        <taxon>Entelegynae</taxon>
        <taxon>Araneoidea</taxon>
        <taxon>Araneidae</taxon>
        <taxon>Araneus</taxon>
    </lineage>
</organism>
<dbReference type="OrthoDB" id="5959886at2759"/>
<feature type="signal peptide" evidence="1">
    <location>
        <begin position="1"/>
        <end position="22"/>
    </location>
</feature>
<dbReference type="AlphaFoldDB" id="A0A4Y2RXD8"/>
<comment type="caution">
    <text evidence="2">The sequence shown here is derived from an EMBL/GenBank/DDBJ whole genome shotgun (WGS) entry which is preliminary data.</text>
</comment>
<keyword evidence="1" id="KW-0732">Signal</keyword>
<proteinExistence type="predicted"/>
<sequence>MCAVSFIFYTVLVSGWLITCDGFHVESQILHIHDPKDTTASHGEETIQTSENCEYLDLKDVEFLEGGHILIKAYKKMMPPSRSYIMVDNDSICFNRSEELKDKIFESCFKMMLDAEDFEILPNDSVLLKPQAEVLESKTYTFDNGSLLICYPDEDYEYNPIVTDDKPGHITTVSSVSEHITAASPASRVTKVENSVSVAAPIANLITFCIISSLFIRI</sequence>